<dbReference type="AlphaFoldDB" id="A0A0A9EP46"/>
<organism evidence="1">
    <name type="scientific">Arundo donax</name>
    <name type="common">Giant reed</name>
    <name type="synonym">Donax arundinaceus</name>
    <dbReference type="NCBI Taxonomy" id="35708"/>
    <lineage>
        <taxon>Eukaryota</taxon>
        <taxon>Viridiplantae</taxon>
        <taxon>Streptophyta</taxon>
        <taxon>Embryophyta</taxon>
        <taxon>Tracheophyta</taxon>
        <taxon>Spermatophyta</taxon>
        <taxon>Magnoliopsida</taxon>
        <taxon>Liliopsida</taxon>
        <taxon>Poales</taxon>
        <taxon>Poaceae</taxon>
        <taxon>PACMAD clade</taxon>
        <taxon>Arundinoideae</taxon>
        <taxon>Arundineae</taxon>
        <taxon>Arundo</taxon>
    </lineage>
</organism>
<proteinExistence type="predicted"/>
<dbReference type="EMBL" id="GBRH01196009">
    <property type="protein sequence ID" value="JAE01887.1"/>
    <property type="molecule type" value="Transcribed_RNA"/>
</dbReference>
<protein>
    <submittedName>
        <fullName evidence="1">Uncharacterized protein</fullName>
    </submittedName>
</protein>
<name>A0A0A9EP46_ARUDO</name>
<sequence length="34" mass="3928">MYFLEYPLGGLRRCRGPDHFLERDTPHGAAPQVQ</sequence>
<reference evidence="1" key="1">
    <citation type="submission" date="2014-09" db="EMBL/GenBank/DDBJ databases">
        <authorList>
            <person name="Magalhaes I.L.F."/>
            <person name="Oliveira U."/>
            <person name="Santos F.R."/>
            <person name="Vidigal T.H.D.A."/>
            <person name="Brescovit A.D."/>
            <person name="Santos A.J."/>
        </authorList>
    </citation>
    <scope>NUCLEOTIDE SEQUENCE</scope>
    <source>
        <tissue evidence="1">Shoot tissue taken approximately 20 cm above the soil surface</tissue>
    </source>
</reference>
<evidence type="ECO:0000313" key="1">
    <source>
        <dbReference type="EMBL" id="JAE01887.1"/>
    </source>
</evidence>
<reference evidence="1" key="2">
    <citation type="journal article" date="2015" name="Data Brief">
        <title>Shoot transcriptome of the giant reed, Arundo donax.</title>
        <authorList>
            <person name="Barrero R.A."/>
            <person name="Guerrero F.D."/>
            <person name="Moolhuijzen P."/>
            <person name="Goolsby J.A."/>
            <person name="Tidwell J."/>
            <person name="Bellgard S.E."/>
            <person name="Bellgard M.I."/>
        </authorList>
    </citation>
    <scope>NUCLEOTIDE SEQUENCE</scope>
    <source>
        <tissue evidence="1">Shoot tissue taken approximately 20 cm above the soil surface</tissue>
    </source>
</reference>
<accession>A0A0A9EP46</accession>